<name>A0ABV3LAC0_9RHOB</name>
<evidence type="ECO:0000313" key="3">
    <source>
        <dbReference type="Proteomes" id="UP001553161"/>
    </source>
</evidence>
<keyword evidence="1" id="KW-0812">Transmembrane</keyword>
<keyword evidence="1" id="KW-1133">Transmembrane helix</keyword>
<proteinExistence type="predicted"/>
<reference evidence="2 3" key="1">
    <citation type="submission" date="2024-07" db="EMBL/GenBank/DDBJ databases">
        <authorList>
            <person name="Kang M."/>
        </authorList>
    </citation>
    <scope>NUCLEOTIDE SEQUENCE [LARGE SCALE GENOMIC DNA]</scope>
    <source>
        <strain evidence="2 3">DFM31</strain>
    </source>
</reference>
<feature type="transmembrane region" description="Helical" evidence="1">
    <location>
        <begin position="20"/>
        <end position="41"/>
    </location>
</feature>
<feature type="transmembrane region" description="Helical" evidence="1">
    <location>
        <begin position="56"/>
        <end position="75"/>
    </location>
</feature>
<dbReference type="Proteomes" id="UP001553161">
    <property type="component" value="Unassembled WGS sequence"/>
</dbReference>
<protein>
    <submittedName>
        <fullName evidence="2">Uncharacterized protein</fullName>
    </submittedName>
</protein>
<keyword evidence="3" id="KW-1185">Reference proteome</keyword>
<organism evidence="2 3">
    <name type="scientific">Meridianimarinicoccus marinus</name>
    <dbReference type="NCBI Taxonomy" id="3231483"/>
    <lineage>
        <taxon>Bacteria</taxon>
        <taxon>Pseudomonadati</taxon>
        <taxon>Pseudomonadota</taxon>
        <taxon>Alphaproteobacteria</taxon>
        <taxon>Rhodobacterales</taxon>
        <taxon>Paracoccaceae</taxon>
        <taxon>Meridianimarinicoccus</taxon>
    </lineage>
</organism>
<sequence length="98" mass="11182">MADETKQLFLARQTYLRRRVIDASRLLPLLGLFLFLIPLLWDDVGSGREAFLAEKLLYMFAVWFSLVAVAAVLAFKLRPGDLNVPRGLEEVDREAETD</sequence>
<evidence type="ECO:0000256" key="1">
    <source>
        <dbReference type="SAM" id="Phobius"/>
    </source>
</evidence>
<keyword evidence="1" id="KW-0472">Membrane</keyword>
<dbReference type="EMBL" id="JBFBVU010000030">
    <property type="protein sequence ID" value="MEV8468515.1"/>
    <property type="molecule type" value="Genomic_DNA"/>
</dbReference>
<gene>
    <name evidence="2" type="ORF">AB0T83_17195</name>
</gene>
<dbReference type="RefSeq" id="WP_366194469.1">
    <property type="nucleotide sequence ID" value="NZ_JBFBVU010000030.1"/>
</dbReference>
<comment type="caution">
    <text evidence="2">The sequence shown here is derived from an EMBL/GenBank/DDBJ whole genome shotgun (WGS) entry which is preliminary data.</text>
</comment>
<accession>A0ABV3LAC0</accession>
<evidence type="ECO:0000313" key="2">
    <source>
        <dbReference type="EMBL" id="MEV8468515.1"/>
    </source>
</evidence>